<gene>
    <name evidence="12" type="ORF">QFZ22_001834</name>
</gene>
<evidence type="ECO:0000256" key="11">
    <source>
        <dbReference type="RuleBase" id="RU361175"/>
    </source>
</evidence>
<dbReference type="Proteomes" id="UP001234216">
    <property type="component" value="Unassembled WGS sequence"/>
</dbReference>
<dbReference type="EC" id="3.2.1.21" evidence="2 11"/>
<protein>
    <recommendedName>
        <fullName evidence="2 11">Beta-glucosidase</fullName>
        <ecNumber evidence="2 11">3.2.1.21</ecNumber>
    </recommendedName>
</protein>
<feature type="binding site" evidence="9">
    <location>
        <position position="26"/>
    </location>
    <ligand>
        <name>substrate</name>
    </ligand>
</feature>
<evidence type="ECO:0000313" key="13">
    <source>
        <dbReference type="Proteomes" id="UP001234216"/>
    </source>
</evidence>
<dbReference type="GO" id="GO:0030245">
    <property type="term" value="P:cellulose catabolic process"/>
    <property type="evidence" value="ECO:0007669"/>
    <property type="project" value="UniProtKB-KW"/>
</dbReference>
<reference evidence="12" key="1">
    <citation type="submission" date="2023-07" db="EMBL/GenBank/DDBJ databases">
        <title>Comparative genomics of wheat-associated soil bacteria to identify genetic determinants of phenazine resistance.</title>
        <authorList>
            <person name="Mouncey N."/>
        </authorList>
    </citation>
    <scope>NUCLEOTIDE SEQUENCE</scope>
    <source>
        <strain evidence="12">V4I22</strain>
    </source>
</reference>
<feature type="binding site" evidence="9">
    <location>
        <position position="427"/>
    </location>
    <ligand>
        <name>substrate</name>
    </ligand>
</feature>
<dbReference type="GO" id="GO:0008422">
    <property type="term" value="F:beta-glucosidase activity"/>
    <property type="evidence" value="ECO:0007669"/>
    <property type="project" value="UniProtKB-EC"/>
</dbReference>
<feature type="binding site" evidence="9">
    <location>
        <position position="127"/>
    </location>
    <ligand>
        <name>substrate</name>
    </ligand>
</feature>
<evidence type="ECO:0000256" key="10">
    <source>
        <dbReference type="PROSITE-ProRule" id="PRU10055"/>
    </source>
</evidence>
<keyword evidence="5" id="KW-0119">Carbohydrate metabolism</keyword>
<dbReference type="EMBL" id="JAUSZV010000005">
    <property type="protein sequence ID" value="MDQ0905849.1"/>
    <property type="molecule type" value="Genomic_DNA"/>
</dbReference>
<dbReference type="InterPro" id="IPR017853">
    <property type="entry name" value="GH"/>
</dbReference>
<accession>A0AAW8F7W6</accession>
<feature type="binding site" evidence="9">
    <location>
        <begin position="434"/>
        <end position="435"/>
    </location>
    <ligand>
        <name>substrate</name>
    </ligand>
</feature>
<dbReference type="AlphaFoldDB" id="A0AAW8F7W6"/>
<dbReference type="GO" id="GO:0005829">
    <property type="term" value="C:cytosol"/>
    <property type="evidence" value="ECO:0007669"/>
    <property type="project" value="TreeGrafter"/>
</dbReference>
<name>A0AAW8F7W6_9ACTN</name>
<dbReference type="PANTHER" id="PTHR10353">
    <property type="entry name" value="GLYCOSYL HYDROLASE"/>
    <property type="match status" value="1"/>
</dbReference>
<feature type="active site" description="Proton donor" evidence="8">
    <location>
        <position position="172"/>
    </location>
</feature>
<dbReference type="InterPro" id="IPR018120">
    <property type="entry name" value="Glyco_hydro_1_AS"/>
</dbReference>
<evidence type="ECO:0000313" key="12">
    <source>
        <dbReference type="EMBL" id="MDQ0905849.1"/>
    </source>
</evidence>
<evidence type="ECO:0000256" key="5">
    <source>
        <dbReference type="ARBA" id="ARBA00023277"/>
    </source>
</evidence>
<keyword evidence="7" id="KW-0624">Polysaccharide degradation</keyword>
<dbReference type="RefSeq" id="WP_306973303.1">
    <property type="nucleotide sequence ID" value="NZ_JAUSZV010000005.1"/>
</dbReference>
<organism evidence="12 13">
    <name type="scientific">Streptomyces canus</name>
    <dbReference type="NCBI Taxonomy" id="58343"/>
    <lineage>
        <taxon>Bacteria</taxon>
        <taxon>Bacillati</taxon>
        <taxon>Actinomycetota</taxon>
        <taxon>Actinomycetes</taxon>
        <taxon>Kitasatosporales</taxon>
        <taxon>Streptomycetaceae</taxon>
        <taxon>Streptomyces</taxon>
        <taxon>Streptomyces aurantiacus group</taxon>
    </lineage>
</organism>
<comment type="caution">
    <text evidence="12">The sequence shown here is derived from an EMBL/GenBank/DDBJ whole genome shotgun (WGS) entry which is preliminary data.</text>
</comment>
<dbReference type="Gene3D" id="3.20.20.80">
    <property type="entry name" value="Glycosidases"/>
    <property type="match status" value="1"/>
</dbReference>
<evidence type="ECO:0000256" key="7">
    <source>
        <dbReference type="ARBA" id="ARBA00023326"/>
    </source>
</evidence>
<evidence type="ECO:0000256" key="2">
    <source>
        <dbReference type="ARBA" id="ARBA00012744"/>
    </source>
</evidence>
<dbReference type="PROSITE" id="PS00572">
    <property type="entry name" value="GLYCOSYL_HYDROL_F1_1"/>
    <property type="match status" value="1"/>
</dbReference>
<keyword evidence="4" id="KW-0136">Cellulose degradation</keyword>
<feature type="active site" description="Nucleophile" evidence="8 10">
    <location>
        <position position="376"/>
    </location>
</feature>
<feature type="binding site" evidence="9">
    <location>
        <position position="171"/>
    </location>
    <ligand>
        <name>substrate</name>
    </ligand>
</feature>
<evidence type="ECO:0000256" key="8">
    <source>
        <dbReference type="PIRSR" id="PIRSR617736-1"/>
    </source>
</evidence>
<dbReference type="InterPro" id="IPR001360">
    <property type="entry name" value="Glyco_hydro_1"/>
</dbReference>
<dbReference type="NCBIfam" id="TIGR03356">
    <property type="entry name" value="BGL"/>
    <property type="match status" value="1"/>
</dbReference>
<dbReference type="PRINTS" id="PR00131">
    <property type="entry name" value="GLHYDRLASE1"/>
</dbReference>
<comment type="catalytic activity">
    <reaction evidence="11">
        <text>Hydrolysis of terminal, non-reducing beta-D-glucosyl residues with release of beta-D-glucose.</text>
        <dbReference type="EC" id="3.2.1.21"/>
    </reaction>
</comment>
<keyword evidence="6 11" id="KW-0326">Glycosidase</keyword>
<evidence type="ECO:0000256" key="9">
    <source>
        <dbReference type="PIRSR" id="PIRSR617736-2"/>
    </source>
</evidence>
<dbReference type="SUPFAM" id="SSF51445">
    <property type="entry name" value="(Trans)glycosidases"/>
    <property type="match status" value="1"/>
</dbReference>
<sequence>MPTAANTQQLTFPADFLLGSATAAYQIEGAADEDGRGPSIWDTYSHTPGKTWNGDTGDVAADHYHRLDEDLDLMASLGLKAYRFSIAWPRIQPTGRGPAHPKGLDFYSRLVDGLLQRDITPVATLYHWDLPQALEDEGGWTNRETAYAFADYARVVGEALGDRVAIWTTLNEPWCSAYLGYGAGAHAPGRSDGAAALTAVHHLNLAHGLAVQQLRAVTTNDPQYSVTLNFHVLRGEGEGADEAVRRIDALANRAFTEPLLRGHYPQDLIEDTAAVTDWAFVRDGDLDRIRQPLDLLGVNYYATTTVRLWEGVTPRQNNDGHKDMGGSPWPGSTHVEFVAQEGPHTAMGWNIDPDGLEELLLDLHARFPDQPLVITENGAAFEDHLSTGPDGSHAVHDPQRIDYLHRHFVAAHRALTAGVDLRGYFVWSLMDNFEWGYGYSKRFGIVHVDYDTQRRTLKDSALWYRELATTGSIPLPGDPAGLTRHGTRTIG</sequence>
<evidence type="ECO:0000256" key="1">
    <source>
        <dbReference type="ARBA" id="ARBA00010838"/>
    </source>
</evidence>
<evidence type="ECO:0000256" key="6">
    <source>
        <dbReference type="ARBA" id="ARBA00023295"/>
    </source>
</evidence>
<evidence type="ECO:0000256" key="3">
    <source>
        <dbReference type="ARBA" id="ARBA00022801"/>
    </source>
</evidence>
<dbReference type="Pfam" id="PF00232">
    <property type="entry name" value="Glyco_hydro_1"/>
    <property type="match status" value="1"/>
</dbReference>
<dbReference type="FunFam" id="3.20.20.80:FF:000004">
    <property type="entry name" value="Beta-glucosidase 6-phospho-beta-glucosidase"/>
    <property type="match status" value="1"/>
</dbReference>
<keyword evidence="3 11" id="KW-0378">Hydrolase</keyword>
<proteinExistence type="inferred from homology"/>
<feature type="binding site" evidence="9">
    <location>
        <position position="301"/>
    </location>
    <ligand>
        <name>substrate</name>
    </ligand>
</feature>
<dbReference type="InterPro" id="IPR017736">
    <property type="entry name" value="Glyco_hydro_1_beta-glucosidase"/>
</dbReference>
<dbReference type="PANTHER" id="PTHR10353:SF36">
    <property type="entry name" value="LP05116P"/>
    <property type="match status" value="1"/>
</dbReference>
<comment type="similarity">
    <text evidence="1 11">Belongs to the glycosyl hydrolase 1 family.</text>
</comment>
<evidence type="ECO:0000256" key="4">
    <source>
        <dbReference type="ARBA" id="ARBA00023001"/>
    </source>
</evidence>